<sequence>MDSRSAGTFEVHFNAPFSDATVCHKRINIRGQQLATEMEAKFPNLQVLQYRALGPLLTKIRDKTTTHAQFKHYSDRLMSILAEEGLASCSSKTTTVVTPTGVSFTGVAPAESVCAVSVIRAGCSLLHAVISCDPTIAVGKILIQRDESSEDKHAVMYYSKLPPNIATFENVLVVDPMLGTGGSITMAIQASTLINAGADEKRITFLNVLSCPEGLGVLFTAFPNVKVVTAGVDQGLNEDKYLVPGIGDFGDRYFNTEHRHDP</sequence>
<gene>
    <name evidence="11" type="ORF">PHYPSEUDO_008787</name>
</gene>
<dbReference type="InterPro" id="IPR000836">
    <property type="entry name" value="PRTase_dom"/>
</dbReference>
<dbReference type="GO" id="GO:0008655">
    <property type="term" value="P:pyrimidine-containing compound salvage"/>
    <property type="evidence" value="ECO:0007669"/>
    <property type="project" value="UniProtKB-ARBA"/>
</dbReference>
<evidence type="ECO:0000313" key="12">
    <source>
        <dbReference type="Proteomes" id="UP000694044"/>
    </source>
</evidence>
<evidence type="ECO:0000256" key="2">
    <source>
        <dbReference type="ARBA" id="ARBA00005180"/>
    </source>
</evidence>
<dbReference type="Pfam" id="PF14681">
    <property type="entry name" value="UPRTase"/>
    <property type="match status" value="1"/>
</dbReference>
<comment type="caution">
    <text evidence="11">The sequence shown here is derived from an EMBL/GenBank/DDBJ whole genome shotgun (WGS) entry which is preliminary data.</text>
</comment>
<reference evidence="11" key="1">
    <citation type="submission" date="2021-02" db="EMBL/GenBank/DDBJ databases">
        <authorList>
            <person name="Palmer J.M."/>
        </authorList>
    </citation>
    <scope>NUCLEOTIDE SEQUENCE</scope>
    <source>
        <strain evidence="11">SCRP734</strain>
    </source>
</reference>
<evidence type="ECO:0000256" key="8">
    <source>
        <dbReference type="ARBA" id="ARBA00022741"/>
    </source>
</evidence>
<dbReference type="AlphaFoldDB" id="A0A8T1WCV8"/>
<protein>
    <recommendedName>
        <fullName evidence="4">uracil phosphoribosyltransferase</fullName>
        <ecNumber evidence="4">2.4.2.9</ecNumber>
    </recommendedName>
</protein>
<feature type="domain" description="Phosphoribosyltransferase" evidence="10">
    <location>
        <begin position="51"/>
        <end position="256"/>
    </location>
</feature>
<dbReference type="GO" id="GO:0004845">
    <property type="term" value="F:uracil phosphoribosyltransferase activity"/>
    <property type="evidence" value="ECO:0007669"/>
    <property type="project" value="UniProtKB-EC"/>
</dbReference>
<comment type="similarity">
    <text evidence="3">Belongs to the UPRTase family.</text>
</comment>
<evidence type="ECO:0000256" key="1">
    <source>
        <dbReference type="ARBA" id="ARBA00001946"/>
    </source>
</evidence>
<evidence type="ECO:0000313" key="11">
    <source>
        <dbReference type="EMBL" id="KAG7390084.1"/>
    </source>
</evidence>
<evidence type="ECO:0000256" key="3">
    <source>
        <dbReference type="ARBA" id="ARBA00009516"/>
    </source>
</evidence>
<keyword evidence="5" id="KW-0021">Allosteric enzyme</keyword>
<dbReference type="EC" id="2.4.2.9" evidence="4"/>
<keyword evidence="12" id="KW-1185">Reference proteome</keyword>
<dbReference type="FunFam" id="3.40.50.2020:FF:000023">
    <property type="entry name" value="Probable uracil phosphoribosyltransferase"/>
    <property type="match status" value="1"/>
</dbReference>
<name>A0A8T1WCV8_9STRA</name>
<dbReference type="CDD" id="cd06223">
    <property type="entry name" value="PRTases_typeI"/>
    <property type="match status" value="1"/>
</dbReference>
<keyword evidence="7" id="KW-0808">Transferase</keyword>
<dbReference type="OrthoDB" id="106623at2759"/>
<dbReference type="NCBIfam" id="NF001097">
    <property type="entry name" value="PRK00129.1"/>
    <property type="match status" value="1"/>
</dbReference>
<keyword evidence="9" id="KW-0342">GTP-binding</keyword>
<comment type="cofactor">
    <cofactor evidence="1">
        <name>Mg(2+)</name>
        <dbReference type="ChEBI" id="CHEBI:18420"/>
    </cofactor>
</comment>
<keyword evidence="8" id="KW-0547">Nucleotide-binding</keyword>
<dbReference type="GO" id="GO:0005525">
    <property type="term" value="F:GTP binding"/>
    <property type="evidence" value="ECO:0007669"/>
    <property type="project" value="UniProtKB-KW"/>
</dbReference>
<evidence type="ECO:0000256" key="4">
    <source>
        <dbReference type="ARBA" id="ARBA00011894"/>
    </source>
</evidence>
<evidence type="ECO:0000256" key="9">
    <source>
        <dbReference type="ARBA" id="ARBA00023134"/>
    </source>
</evidence>
<comment type="pathway">
    <text evidence="2">Pyrimidine metabolism; UMP biosynthesis via salvage pathway; UMP from uracil: step 1/1.</text>
</comment>
<evidence type="ECO:0000256" key="6">
    <source>
        <dbReference type="ARBA" id="ARBA00022676"/>
    </source>
</evidence>
<evidence type="ECO:0000256" key="5">
    <source>
        <dbReference type="ARBA" id="ARBA00022533"/>
    </source>
</evidence>
<dbReference type="EMBL" id="JAGDFM010000036">
    <property type="protein sequence ID" value="KAG7390084.1"/>
    <property type="molecule type" value="Genomic_DNA"/>
</dbReference>
<accession>A0A8T1WCV8</accession>
<dbReference type="Proteomes" id="UP000694044">
    <property type="component" value="Unassembled WGS sequence"/>
</dbReference>
<keyword evidence="6" id="KW-0328">Glycosyltransferase</keyword>
<proteinExistence type="inferred from homology"/>
<evidence type="ECO:0000259" key="10">
    <source>
        <dbReference type="Pfam" id="PF14681"/>
    </source>
</evidence>
<evidence type="ECO:0000256" key="7">
    <source>
        <dbReference type="ARBA" id="ARBA00022679"/>
    </source>
</evidence>
<organism evidence="11 12">
    <name type="scientific">Phytophthora pseudosyringae</name>
    <dbReference type="NCBI Taxonomy" id="221518"/>
    <lineage>
        <taxon>Eukaryota</taxon>
        <taxon>Sar</taxon>
        <taxon>Stramenopiles</taxon>
        <taxon>Oomycota</taxon>
        <taxon>Peronosporomycetes</taxon>
        <taxon>Peronosporales</taxon>
        <taxon>Peronosporaceae</taxon>
        <taxon>Phytophthora</taxon>
    </lineage>
</organism>